<sequence length="1312" mass="151717">MSVTPFNVSTSPSTTDWNISFSVTSPKYIRFSYEDVNALVFYMEKPLFISSIPPFQQGSKNKTSLQAKFVALPAKFDDWVINAIARDWSSSKYVSFNVKMKADWVATVALSKLSDALVDPKNNALGVIWAPLLLLHLGGPDTLTVYSMEWSRHFFGLVVQFMVAIYVILLSWRNVGFSFLAFPLFVAGIIKYGERTWVLRSACGEQAQQVPFGSKEDEQHQSIPTEQKDKHPQPRDSPTEKEDTSTEQEDEQPRPSNSPTKKEDIPIRSYRDAEVLVLAHQLLDLHKPRIANYVISEEYGNKKNLLLTDHMEQDSLKYFNAIEVEMGLMYDLLYTKASITYTKAGFILRFISFFCTVSVLVGFFLMAFLGKKWHEHYSIVDIAITGALLVGAFMLEMYAITVMLSSDWTMLWLIKHPRYQLAAQLFQKFPWLFSMNKQRRWSNSMRQFNLLSFCLKDKPMKFSRILKLFGIGEKLDKPFNADAEAIVLAHNFFDVYKSHIANYMFPPGDIVKVRLALGYNVDGRDTLKRSDPHDFDLKYLKEIEIEMGFMYDLLYTKASITYTKRRRRWCDMDPIPAVVRLWDVWDVRMLIIFSLILQTILFIFGNRRKYNTSIWLQTIVWFAYLVADWVATVALSKLSDALVDSKNNALGLIWAPLLLLHLGGPDTITAYSMEDNQLWLRHFFGLVVQFMVAIYVILLSWRNFEFSFLAFPLFVAGIIKYGERTWVLRSACGEQAQQVPFGSKEDEQHQNIPTEQKDEHSQPRDSPTEKEDTSTEQEDEQPRPSNSPTKKEDNSIEQEDAQHQNISTEQKDKHPQPRDSPTEKEDTSTEQEDEQPWPSNSPTKKEDNSIEQEDAQPQHVLQINDIQKEVEHIPIPSYPDAEVLVLAHQLLDLHKPHIANYVISEEYGNKKNLLLQDHMEQDSLKYLNAIEVEMGLMYDLLYTKASITYTKAGFILRSISFICTVSVFVGFFLMAFLGKKWHEHYSIVDIAITGALLVGAFILEMYAIIVILSSDWTMLWLIKHRKYQLAAQTLFRKFPWLFSMNKQRRWSNSMGQFNLLSFCFKDKPMKFSRILKLFGIGEKLDKYMHNNCLDTTPGYLKEHIFKFIVSEDSDVVEAAYSYEIDESIILMHIVTHAWYHDRHQDSHMTAELEKKKEISKLLSDYMMYLLVMHPFMLPGVLVDVLFRHATTTLKKKFQGKRRSVEEGCWEELSGGQEDSGETSTLIASVKQKMEEILKEEITEQNKRWQVLSSFWTLAVCTAAKQCQQNYHARQLVRGGELLSLVWFILAQCTKYSESGMLTPASFRMALTL</sequence>
<evidence type="ECO:0000256" key="1">
    <source>
        <dbReference type="SAM" id="MobiDB-lite"/>
    </source>
</evidence>
<feature type="domain" description="DUF4220" evidence="3">
    <location>
        <begin position="483"/>
        <end position="596"/>
    </location>
</feature>
<dbReference type="EMBL" id="CM018040">
    <property type="protein sequence ID" value="KAA8535416.1"/>
    <property type="molecule type" value="Genomic_DNA"/>
</dbReference>
<name>A0A5J5AZS5_9ASTE</name>
<evidence type="ECO:0000259" key="3">
    <source>
        <dbReference type="Pfam" id="PF13968"/>
    </source>
</evidence>
<feature type="compositionally biased region" description="Basic and acidic residues" evidence="1">
    <location>
        <begin position="214"/>
        <end position="244"/>
    </location>
</feature>
<feature type="transmembrane region" description="Helical" evidence="2">
    <location>
        <begin position="647"/>
        <end position="663"/>
    </location>
</feature>
<gene>
    <name evidence="4" type="ORF">F0562_030419</name>
</gene>
<dbReference type="OrthoDB" id="1649511at2759"/>
<feature type="domain" description="DUF4220" evidence="3">
    <location>
        <begin position="621"/>
        <end position="1062"/>
    </location>
</feature>
<reference evidence="4 5" key="1">
    <citation type="submission" date="2019-09" db="EMBL/GenBank/DDBJ databases">
        <title>A chromosome-level genome assembly of the Chinese tupelo Nyssa sinensis.</title>
        <authorList>
            <person name="Yang X."/>
            <person name="Kang M."/>
            <person name="Yang Y."/>
            <person name="Xiong H."/>
            <person name="Wang M."/>
            <person name="Zhang Z."/>
            <person name="Wang Z."/>
            <person name="Wu H."/>
            <person name="Ma T."/>
            <person name="Liu J."/>
            <person name="Xi Z."/>
        </authorList>
    </citation>
    <scope>NUCLEOTIDE SEQUENCE [LARGE SCALE GENOMIC DNA]</scope>
    <source>
        <strain evidence="4">J267</strain>
        <tissue evidence="4">Leaf</tissue>
    </source>
</reference>
<feature type="transmembrane region" description="Helical" evidence="2">
    <location>
        <begin position="382"/>
        <end position="405"/>
    </location>
</feature>
<keyword evidence="2" id="KW-0472">Membrane</keyword>
<dbReference type="InterPro" id="IPR007658">
    <property type="entry name" value="DUF594"/>
</dbReference>
<dbReference type="PANTHER" id="PTHR31325">
    <property type="entry name" value="OS01G0798800 PROTEIN-RELATED"/>
    <property type="match status" value="1"/>
</dbReference>
<feature type="transmembrane region" description="Helical" evidence="2">
    <location>
        <begin position="1165"/>
        <end position="1186"/>
    </location>
</feature>
<evidence type="ECO:0000313" key="5">
    <source>
        <dbReference type="Proteomes" id="UP000325577"/>
    </source>
</evidence>
<feature type="transmembrane region" description="Helical" evidence="2">
    <location>
        <begin position="346"/>
        <end position="370"/>
    </location>
</feature>
<feature type="compositionally biased region" description="Basic and acidic residues" evidence="1">
    <location>
        <begin position="743"/>
        <end position="773"/>
    </location>
</feature>
<keyword evidence="5" id="KW-1185">Reference proteome</keyword>
<keyword evidence="2" id="KW-0812">Transmembrane</keyword>
<feature type="compositionally biased region" description="Basic and acidic residues" evidence="1">
    <location>
        <begin position="809"/>
        <end position="827"/>
    </location>
</feature>
<dbReference type="Pfam" id="PF13968">
    <property type="entry name" value="DUF4220"/>
    <property type="match status" value="3"/>
</dbReference>
<keyword evidence="2" id="KW-1133">Transmembrane helix</keyword>
<feature type="transmembrane region" description="Helical" evidence="2">
    <location>
        <begin position="153"/>
        <end position="169"/>
    </location>
</feature>
<feature type="transmembrane region" description="Helical" evidence="2">
    <location>
        <begin position="590"/>
        <end position="608"/>
    </location>
</feature>
<feature type="transmembrane region" description="Helical" evidence="2">
    <location>
        <begin position="614"/>
        <end position="635"/>
    </location>
</feature>
<feature type="transmembrane region" description="Helical" evidence="2">
    <location>
        <begin position="683"/>
        <end position="701"/>
    </location>
</feature>
<feature type="domain" description="DUF4220" evidence="3">
    <location>
        <begin position="100"/>
        <end position="453"/>
    </location>
</feature>
<evidence type="ECO:0000256" key="2">
    <source>
        <dbReference type="SAM" id="Phobius"/>
    </source>
</evidence>
<dbReference type="Pfam" id="PF04578">
    <property type="entry name" value="DUF594"/>
    <property type="match status" value="1"/>
</dbReference>
<dbReference type="Proteomes" id="UP000325577">
    <property type="component" value="Linkage Group LG17"/>
</dbReference>
<protein>
    <recommendedName>
        <fullName evidence="3">DUF4220 domain-containing protein</fullName>
    </recommendedName>
</protein>
<feature type="region of interest" description="Disordered" evidence="1">
    <location>
        <begin position="209"/>
        <end position="264"/>
    </location>
</feature>
<feature type="transmembrane region" description="Helical" evidence="2">
    <location>
        <begin position="990"/>
        <end position="1013"/>
    </location>
</feature>
<proteinExistence type="predicted"/>
<dbReference type="InterPro" id="IPR025315">
    <property type="entry name" value="DUF4220"/>
</dbReference>
<accession>A0A5J5AZS5</accession>
<evidence type="ECO:0000313" key="4">
    <source>
        <dbReference type="EMBL" id="KAA8535416.1"/>
    </source>
</evidence>
<feature type="region of interest" description="Disordered" evidence="1">
    <location>
        <begin position="738"/>
        <end position="856"/>
    </location>
</feature>
<feature type="transmembrane region" description="Helical" evidence="2">
    <location>
        <begin position="954"/>
        <end position="978"/>
    </location>
</feature>
<organism evidence="4 5">
    <name type="scientific">Nyssa sinensis</name>
    <dbReference type="NCBI Taxonomy" id="561372"/>
    <lineage>
        <taxon>Eukaryota</taxon>
        <taxon>Viridiplantae</taxon>
        <taxon>Streptophyta</taxon>
        <taxon>Embryophyta</taxon>
        <taxon>Tracheophyta</taxon>
        <taxon>Spermatophyta</taxon>
        <taxon>Magnoliopsida</taxon>
        <taxon>eudicotyledons</taxon>
        <taxon>Gunneridae</taxon>
        <taxon>Pentapetalae</taxon>
        <taxon>asterids</taxon>
        <taxon>Cornales</taxon>
        <taxon>Nyssaceae</taxon>
        <taxon>Nyssa</taxon>
    </lineage>
</organism>